<comment type="caution">
    <text evidence="1">The sequence shown here is derived from an EMBL/GenBank/DDBJ whole genome shotgun (WGS) entry which is preliminary data.</text>
</comment>
<evidence type="ECO:0000313" key="1">
    <source>
        <dbReference type="EMBL" id="GAA1569268.1"/>
    </source>
</evidence>
<evidence type="ECO:0000313" key="2">
    <source>
        <dbReference type="Proteomes" id="UP001501470"/>
    </source>
</evidence>
<protein>
    <submittedName>
        <fullName evidence="1">Uncharacterized protein</fullName>
    </submittedName>
</protein>
<reference evidence="1 2" key="1">
    <citation type="journal article" date="2019" name="Int. J. Syst. Evol. Microbiol.">
        <title>The Global Catalogue of Microorganisms (GCM) 10K type strain sequencing project: providing services to taxonomists for standard genome sequencing and annotation.</title>
        <authorList>
            <consortium name="The Broad Institute Genomics Platform"/>
            <consortium name="The Broad Institute Genome Sequencing Center for Infectious Disease"/>
            <person name="Wu L."/>
            <person name="Ma J."/>
        </authorList>
    </citation>
    <scope>NUCLEOTIDE SEQUENCE [LARGE SCALE GENOMIC DNA]</scope>
    <source>
        <strain evidence="1 2">JCM 15933</strain>
    </source>
</reference>
<proteinExistence type="predicted"/>
<gene>
    <name evidence="1" type="ORF">GCM10009827_108820</name>
</gene>
<dbReference type="Proteomes" id="UP001501470">
    <property type="component" value="Unassembled WGS sequence"/>
</dbReference>
<dbReference type="RefSeq" id="WP_344513883.1">
    <property type="nucleotide sequence ID" value="NZ_BAAAQD010000041.1"/>
</dbReference>
<organism evidence="1 2">
    <name type="scientific">Dactylosporangium maewongense</name>
    <dbReference type="NCBI Taxonomy" id="634393"/>
    <lineage>
        <taxon>Bacteria</taxon>
        <taxon>Bacillati</taxon>
        <taxon>Actinomycetota</taxon>
        <taxon>Actinomycetes</taxon>
        <taxon>Micromonosporales</taxon>
        <taxon>Micromonosporaceae</taxon>
        <taxon>Dactylosporangium</taxon>
    </lineage>
</organism>
<sequence length="369" mass="38843">MGSLDDALGVLLAEPATATLVRGLLAGMRAALEEAAPGNAAREAIDRILAGGGAALPAIGRPISTSPGSAAATRTPATPLWTEAAQAAGEHDPGPPPADRAQLWSALHLLGLRMAPDDRRDVQTRAADEARAAGATVEAPIVTIRGIDRDILIPRLSVGGRTLHDGLATDPDAPLPAELRVHAAAVDRAGADPATVAFTRLVVPVLHLLSQDRHLRHCLQSLHVRGLAERTTPTDQDRLRGQLTARTAALIAAVPGDPDRLECLVRLHEAVTSVVHLPPAADVSWWGRLRVRAHTTIRDAAAEIGPGLVKLPPARFDSAQAFTADNIPLRIPEVSGIRSPDVSGMVLACVRVWARVHDTDYPGRVIYAS</sequence>
<name>A0ABN2D545_9ACTN</name>
<dbReference type="EMBL" id="BAAAQD010000041">
    <property type="protein sequence ID" value="GAA1569268.1"/>
    <property type="molecule type" value="Genomic_DNA"/>
</dbReference>
<accession>A0ABN2D545</accession>
<keyword evidence="2" id="KW-1185">Reference proteome</keyword>